<dbReference type="AlphaFoldDB" id="A0A482WW11"/>
<keyword evidence="1" id="KW-0472">Membrane</keyword>
<evidence type="ECO:0000313" key="3">
    <source>
        <dbReference type="EMBL" id="RZF37658.1"/>
    </source>
</evidence>
<protein>
    <recommendedName>
        <fullName evidence="5">Fibronectin type-III domain-containing protein</fullName>
    </recommendedName>
</protein>
<evidence type="ECO:0000313" key="4">
    <source>
        <dbReference type="Proteomes" id="UP000291343"/>
    </source>
</evidence>
<accession>A0A482WW11</accession>
<feature type="transmembrane region" description="Helical" evidence="1">
    <location>
        <begin position="359"/>
        <end position="376"/>
    </location>
</feature>
<keyword evidence="1" id="KW-0812">Transmembrane</keyword>
<dbReference type="EMBL" id="QKKF02023479">
    <property type="protein sequence ID" value="RZF37658.1"/>
    <property type="molecule type" value="Genomic_DNA"/>
</dbReference>
<name>A0A482WW11_LAOST</name>
<keyword evidence="2" id="KW-0732">Signal</keyword>
<dbReference type="Proteomes" id="UP000291343">
    <property type="component" value="Unassembled WGS sequence"/>
</dbReference>
<feature type="signal peptide" evidence="2">
    <location>
        <begin position="1"/>
        <end position="28"/>
    </location>
</feature>
<sequence length="427" mass="47203">MEVRSVLDYVFLAKLFFVFVNLFHAADCTAVTGIGSPLRVAQCRAECIFKFSKDEEDLTCMDDIECLTCWKSCQQLSNFNKLCLQNSNCGAGCEAACQFAQEVSNDIQRSPVMVKRGEDVLQTTGQETRWPPPAPELDGPWVYLVMRKLKKPGSSWKQITQTLNLSAKIPLGGMVRVLVVGRGGLVTIYGPAEETTEGRKMNEKVEVQTRVKDKGWRLRQVSVIHQEAVVIAEVAWEARQPRALYLVTWEVAGGGLRGNLLTASTSVALSLWPDTQFHVQVELMNPGQTSPEKSEELLVDTHKETDNTVLTAAEPPRTTTLMNALLKGTAGDGSLPDEQVEDEQEAVPVAAEWRRGAEVVAGLVAAVALFVVLVVWRCHRRWSDDSPHVKLVEDEYLTSDHFQVISHRGCHTKPGSASSHPCNAFVT</sequence>
<proteinExistence type="predicted"/>
<evidence type="ECO:0000256" key="2">
    <source>
        <dbReference type="SAM" id="SignalP"/>
    </source>
</evidence>
<comment type="caution">
    <text evidence="3">The sequence shown here is derived from an EMBL/GenBank/DDBJ whole genome shotgun (WGS) entry which is preliminary data.</text>
</comment>
<keyword evidence="4" id="KW-1185">Reference proteome</keyword>
<evidence type="ECO:0000256" key="1">
    <source>
        <dbReference type="SAM" id="Phobius"/>
    </source>
</evidence>
<organism evidence="3 4">
    <name type="scientific">Laodelphax striatellus</name>
    <name type="common">Small brown planthopper</name>
    <name type="synonym">Delphax striatella</name>
    <dbReference type="NCBI Taxonomy" id="195883"/>
    <lineage>
        <taxon>Eukaryota</taxon>
        <taxon>Metazoa</taxon>
        <taxon>Ecdysozoa</taxon>
        <taxon>Arthropoda</taxon>
        <taxon>Hexapoda</taxon>
        <taxon>Insecta</taxon>
        <taxon>Pterygota</taxon>
        <taxon>Neoptera</taxon>
        <taxon>Paraneoptera</taxon>
        <taxon>Hemiptera</taxon>
        <taxon>Auchenorrhyncha</taxon>
        <taxon>Fulgoroidea</taxon>
        <taxon>Delphacidae</taxon>
        <taxon>Criomorphinae</taxon>
        <taxon>Laodelphax</taxon>
    </lineage>
</organism>
<reference evidence="3 4" key="1">
    <citation type="journal article" date="2017" name="Gigascience">
        <title>Genome sequence of the small brown planthopper, Laodelphax striatellus.</title>
        <authorList>
            <person name="Zhu J."/>
            <person name="Jiang F."/>
            <person name="Wang X."/>
            <person name="Yang P."/>
            <person name="Bao Y."/>
            <person name="Zhao W."/>
            <person name="Wang W."/>
            <person name="Lu H."/>
            <person name="Wang Q."/>
            <person name="Cui N."/>
            <person name="Li J."/>
            <person name="Chen X."/>
            <person name="Luo L."/>
            <person name="Yu J."/>
            <person name="Kang L."/>
            <person name="Cui F."/>
        </authorList>
    </citation>
    <scope>NUCLEOTIDE SEQUENCE [LARGE SCALE GENOMIC DNA]</scope>
    <source>
        <strain evidence="3">Lst14</strain>
    </source>
</reference>
<gene>
    <name evidence="3" type="ORF">LSTR_LSTR003069</name>
</gene>
<evidence type="ECO:0008006" key="5">
    <source>
        <dbReference type="Google" id="ProtNLM"/>
    </source>
</evidence>
<keyword evidence="1" id="KW-1133">Transmembrane helix</keyword>
<dbReference type="InParanoid" id="A0A482WW11"/>
<feature type="chain" id="PRO_5019792960" description="Fibronectin type-III domain-containing protein" evidence="2">
    <location>
        <begin position="29"/>
        <end position="427"/>
    </location>
</feature>
<dbReference type="OrthoDB" id="10343304at2759"/>